<protein>
    <submittedName>
        <fullName evidence="2">Uncharacterized protein</fullName>
    </submittedName>
</protein>
<dbReference type="Proteomes" id="UP001362999">
    <property type="component" value="Unassembled WGS sequence"/>
</dbReference>
<reference evidence="2 3" key="1">
    <citation type="journal article" date="2024" name="J Genomics">
        <title>Draft genome sequencing and assembly of Favolaschia claudopus CIRM-BRFM 2984 isolated from oak limbs.</title>
        <authorList>
            <person name="Navarro D."/>
            <person name="Drula E."/>
            <person name="Chaduli D."/>
            <person name="Cazenave R."/>
            <person name="Ahrendt S."/>
            <person name="Wang J."/>
            <person name="Lipzen A."/>
            <person name="Daum C."/>
            <person name="Barry K."/>
            <person name="Grigoriev I.V."/>
            <person name="Favel A."/>
            <person name="Rosso M.N."/>
            <person name="Martin F."/>
        </authorList>
    </citation>
    <scope>NUCLEOTIDE SEQUENCE [LARGE SCALE GENOMIC DNA]</scope>
    <source>
        <strain evidence="2 3">CIRM-BRFM 2984</strain>
    </source>
</reference>
<dbReference type="EMBL" id="JAWWNJ010000022">
    <property type="protein sequence ID" value="KAK7033737.1"/>
    <property type="molecule type" value="Genomic_DNA"/>
</dbReference>
<comment type="caution">
    <text evidence="2">The sequence shown here is derived from an EMBL/GenBank/DDBJ whole genome shotgun (WGS) entry which is preliminary data.</text>
</comment>
<name>A0AAW0C5A8_9AGAR</name>
<feature type="compositionally biased region" description="Basic and acidic residues" evidence="1">
    <location>
        <begin position="30"/>
        <end position="40"/>
    </location>
</feature>
<proteinExistence type="predicted"/>
<keyword evidence="3" id="KW-1185">Reference proteome</keyword>
<feature type="compositionally biased region" description="Polar residues" evidence="1">
    <location>
        <begin position="1"/>
        <end position="14"/>
    </location>
</feature>
<feature type="region of interest" description="Disordered" evidence="1">
    <location>
        <begin position="1"/>
        <end position="69"/>
    </location>
</feature>
<evidence type="ECO:0000256" key="1">
    <source>
        <dbReference type="SAM" id="MobiDB-lite"/>
    </source>
</evidence>
<organism evidence="2 3">
    <name type="scientific">Favolaschia claudopus</name>
    <dbReference type="NCBI Taxonomy" id="2862362"/>
    <lineage>
        <taxon>Eukaryota</taxon>
        <taxon>Fungi</taxon>
        <taxon>Dikarya</taxon>
        <taxon>Basidiomycota</taxon>
        <taxon>Agaricomycotina</taxon>
        <taxon>Agaricomycetes</taxon>
        <taxon>Agaricomycetidae</taxon>
        <taxon>Agaricales</taxon>
        <taxon>Marasmiineae</taxon>
        <taxon>Mycenaceae</taxon>
        <taxon>Favolaschia</taxon>
    </lineage>
</organism>
<evidence type="ECO:0000313" key="2">
    <source>
        <dbReference type="EMBL" id="KAK7033737.1"/>
    </source>
</evidence>
<feature type="compositionally biased region" description="Basic residues" evidence="1">
    <location>
        <begin position="51"/>
        <end position="68"/>
    </location>
</feature>
<feature type="region of interest" description="Disordered" evidence="1">
    <location>
        <begin position="155"/>
        <end position="234"/>
    </location>
</feature>
<gene>
    <name evidence="2" type="ORF">R3P38DRAFT_3264064</name>
</gene>
<evidence type="ECO:0000313" key="3">
    <source>
        <dbReference type="Proteomes" id="UP001362999"/>
    </source>
</evidence>
<sequence length="234" mass="25659">MPQQQQVQVKSNDTVVAGEGEGKYIPLARPLEDKEVERKTSPQPHLSATDRHHHHHHQQRRQRQRRRPAPPNYLALIASLRFQTLQSAHVQGTLNASPPDLPADNPIPTCVRRSRGDAGCTRTILVLQADTNGHHLALPQNLKSSLRMRGGGEAIATAPSLHNGPPTTRKTKTEPAAPAYYHFPPPSGATSHSSERPPPPPHSKSHMRKSRGGPSCTRTILVLHAHTNDDNTTA</sequence>
<accession>A0AAW0C5A8</accession>
<dbReference type="AlphaFoldDB" id="A0AAW0C5A8"/>